<dbReference type="EMBL" id="JBHRYQ010000001">
    <property type="protein sequence ID" value="MFC3812580.1"/>
    <property type="molecule type" value="Genomic_DNA"/>
</dbReference>
<keyword evidence="1" id="KW-0732">Signal</keyword>
<keyword evidence="3" id="KW-1185">Reference proteome</keyword>
<name>A0ABV7Z019_9BACT</name>
<dbReference type="Proteomes" id="UP001595616">
    <property type="component" value="Unassembled WGS sequence"/>
</dbReference>
<evidence type="ECO:0000256" key="1">
    <source>
        <dbReference type="SAM" id="SignalP"/>
    </source>
</evidence>
<accession>A0ABV7Z019</accession>
<feature type="signal peptide" evidence="1">
    <location>
        <begin position="1"/>
        <end position="21"/>
    </location>
</feature>
<sequence>MNKYLGRFLIAFVFLSQAAFAQNKYEKEIKTSFETYLASVEKRDYEGSVEYLIPEFFDVIPKEQMIDMMKQVFENPTMEFQIKDSKVLDVGKLQVVNKKYYSMMHYSAVMFMKFSFDTEGQDEASKLETQKQMKAAFDEGFGVGNVKYHAETDTYEIFAKKQVCASSVNGVDNWKFIVFEKDLMPIMVKFLPKEILDQAEF</sequence>
<comment type="caution">
    <text evidence="2">The sequence shown here is derived from an EMBL/GenBank/DDBJ whole genome shotgun (WGS) entry which is preliminary data.</text>
</comment>
<proteinExistence type="predicted"/>
<organism evidence="2 3">
    <name type="scientific">Lacihabitans lacunae</name>
    <dbReference type="NCBI Taxonomy" id="1028214"/>
    <lineage>
        <taxon>Bacteria</taxon>
        <taxon>Pseudomonadati</taxon>
        <taxon>Bacteroidota</taxon>
        <taxon>Cytophagia</taxon>
        <taxon>Cytophagales</taxon>
        <taxon>Leadbetterellaceae</taxon>
        <taxon>Lacihabitans</taxon>
    </lineage>
</organism>
<evidence type="ECO:0000313" key="3">
    <source>
        <dbReference type="Proteomes" id="UP001595616"/>
    </source>
</evidence>
<protein>
    <recommendedName>
        <fullName evidence="4">DUF4468 domain-containing protein</fullName>
    </recommendedName>
</protein>
<evidence type="ECO:0000313" key="2">
    <source>
        <dbReference type="EMBL" id="MFC3812580.1"/>
    </source>
</evidence>
<reference evidence="3" key="1">
    <citation type="journal article" date="2019" name="Int. J. Syst. Evol. Microbiol.">
        <title>The Global Catalogue of Microorganisms (GCM) 10K type strain sequencing project: providing services to taxonomists for standard genome sequencing and annotation.</title>
        <authorList>
            <consortium name="The Broad Institute Genomics Platform"/>
            <consortium name="The Broad Institute Genome Sequencing Center for Infectious Disease"/>
            <person name="Wu L."/>
            <person name="Ma J."/>
        </authorList>
    </citation>
    <scope>NUCLEOTIDE SEQUENCE [LARGE SCALE GENOMIC DNA]</scope>
    <source>
        <strain evidence="3">CECT 7956</strain>
    </source>
</reference>
<dbReference type="RefSeq" id="WP_379839462.1">
    <property type="nucleotide sequence ID" value="NZ_JBHRYQ010000001.1"/>
</dbReference>
<evidence type="ECO:0008006" key="4">
    <source>
        <dbReference type="Google" id="ProtNLM"/>
    </source>
</evidence>
<gene>
    <name evidence="2" type="ORF">ACFOOI_18105</name>
</gene>
<feature type="chain" id="PRO_5045652438" description="DUF4468 domain-containing protein" evidence="1">
    <location>
        <begin position="22"/>
        <end position="201"/>
    </location>
</feature>